<name>A0AAD8F195_BIOPF</name>
<organism evidence="4 5">
    <name type="scientific">Biomphalaria pfeifferi</name>
    <name type="common">Bloodfluke planorb</name>
    <name type="synonym">Freshwater snail</name>
    <dbReference type="NCBI Taxonomy" id="112525"/>
    <lineage>
        <taxon>Eukaryota</taxon>
        <taxon>Metazoa</taxon>
        <taxon>Spiralia</taxon>
        <taxon>Lophotrochozoa</taxon>
        <taxon>Mollusca</taxon>
        <taxon>Gastropoda</taxon>
        <taxon>Heterobranchia</taxon>
        <taxon>Euthyneura</taxon>
        <taxon>Panpulmonata</taxon>
        <taxon>Hygrophila</taxon>
        <taxon>Lymnaeoidea</taxon>
        <taxon>Planorbidae</taxon>
        <taxon>Biomphalaria</taxon>
    </lineage>
</organism>
<feature type="domain" description="Menorin-like" evidence="3">
    <location>
        <begin position="108"/>
        <end position="347"/>
    </location>
</feature>
<gene>
    <name evidence="4" type="ORF">Bpfe_023948</name>
</gene>
<dbReference type="InterPro" id="IPR019356">
    <property type="entry name" value="Menorin_dom"/>
</dbReference>
<keyword evidence="2" id="KW-1133">Transmembrane helix</keyword>
<dbReference type="PANTHER" id="PTHR21184:SF6">
    <property type="entry name" value="CONSERVED PLASMA MEMBRANE PROTEIN"/>
    <property type="match status" value="1"/>
</dbReference>
<dbReference type="AlphaFoldDB" id="A0AAD8F195"/>
<comment type="caution">
    <text evidence="4">The sequence shown here is derived from an EMBL/GenBank/DDBJ whole genome shotgun (WGS) entry which is preliminary data.</text>
</comment>
<evidence type="ECO:0000313" key="5">
    <source>
        <dbReference type="Proteomes" id="UP001233172"/>
    </source>
</evidence>
<feature type="transmembrane region" description="Helical" evidence="2">
    <location>
        <begin position="43"/>
        <end position="63"/>
    </location>
</feature>
<comment type="similarity">
    <text evidence="1">Belongs to the menorin family.</text>
</comment>
<keyword evidence="2" id="KW-0812">Transmembrane</keyword>
<protein>
    <submittedName>
        <fullName evidence="4">Protein FAM151A</fullName>
    </submittedName>
</protein>
<evidence type="ECO:0000256" key="1">
    <source>
        <dbReference type="ARBA" id="ARBA00044953"/>
    </source>
</evidence>
<proteinExistence type="inferred from homology"/>
<dbReference type="PANTHER" id="PTHR21184">
    <property type="entry name" value="MENORIN (DENDRITIC BRANCHING PROTEIN)"/>
    <property type="match status" value="1"/>
</dbReference>
<keyword evidence="5" id="KW-1185">Reference proteome</keyword>
<keyword evidence="2" id="KW-0472">Membrane</keyword>
<reference evidence="4" key="2">
    <citation type="submission" date="2023-04" db="EMBL/GenBank/DDBJ databases">
        <authorList>
            <person name="Bu L."/>
            <person name="Lu L."/>
            <person name="Laidemitt M.R."/>
            <person name="Zhang S.M."/>
            <person name="Mutuku M."/>
            <person name="Mkoji G."/>
            <person name="Steinauer M."/>
            <person name="Loker E.S."/>
        </authorList>
    </citation>
    <scope>NUCLEOTIDE SEQUENCE</scope>
    <source>
        <strain evidence="4">KasaAsao</strain>
        <tissue evidence="4">Whole Snail</tissue>
    </source>
</reference>
<dbReference type="EMBL" id="JASAOG010000162">
    <property type="protein sequence ID" value="KAK0046671.1"/>
    <property type="molecule type" value="Genomic_DNA"/>
</dbReference>
<evidence type="ECO:0000313" key="4">
    <source>
        <dbReference type="EMBL" id="KAK0046671.1"/>
    </source>
</evidence>
<evidence type="ECO:0000259" key="3">
    <source>
        <dbReference type="Pfam" id="PF10223"/>
    </source>
</evidence>
<dbReference type="Pfam" id="PF10223">
    <property type="entry name" value="Menorin_N"/>
    <property type="match status" value="1"/>
</dbReference>
<dbReference type="GO" id="GO:0005615">
    <property type="term" value="C:extracellular space"/>
    <property type="evidence" value="ECO:0007669"/>
    <property type="project" value="TreeGrafter"/>
</dbReference>
<accession>A0AAD8F195</accession>
<sequence length="578" mass="66118">MSSERLRDKGDSYHVNLDPPLHDTKIKDYSAQKRDLLKYNKRLLASIVVFSLIVYTPLILGIWTTSATTVNFGGSHSVLIYNYGDGDFLGSKYPNDKAIGCLQFFYVDDSEIRWERDVNSRHGLKIAMNSDKVHMISGDVILKHELYPKAKLLMMGKPASNNSDITLKEWLLEVIKGEKGIRLHIHSSEALHSFFVILSDINIMNPINFPVWIHADVLQGPFGEKPSVDMRDFISVQKEFFPRCTLSFGWTTGSHTDLNQSAYSWDTVWDMLDLVNSNNVQNEIIFQARLPLVHNSVPQLKWLIDNVKSSSLMVWHEEGDFVVTEDIMYISYKFPTKGVYFNLNHDLFQLLFDNYRHFSKDKVDPHVLIKDQRVFKPEGWWKMGFYLQNNSVLPSTESIIITSPKVSLMSKSTLWPSSNESIQGRIIFFNRNNCESVSLVTGLNIYVSLLQYGDDRFTNIVGIRCFIGIGGEIEVAGVNLPDSIDNFGQAARVTPTPTNCYRFKIVNEGTQILFWVTSLYDCTTLESVSEPEPLTPLLTVPIPADVFSREPYLFTIKMEDVRCQVLIDELRVNKELKF</sequence>
<evidence type="ECO:0000256" key="2">
    <source>
        <dbReference type="SAM" id="Phobius"/>
    </source>
</evidence>
<reference evidence="4" key="1">
    <citation type="journal article" date="2023" name="PLoS Negl. Trop. Dis.">
        <title>A genome sequence for Biomphalaria pfeifferi, the major vector snail for the human-infecting parasite Schistosoma mansoni.</title>
        <authorList>
            <person name="Bu L."/>
            <person name="Lu L."/>
            <person name="Laidemitt M.R."/>
            <person name="Zhang S.M."/>
            <person name="Mutuku M."/>
            <person name="Mkoji G."/>
            <person name="Steinauer M."/>
            <person name="Loker E.S."/>
        </authorList>
    </citation>
    <scope>NUCLEOTIDE SEQUENCE</scope>
    <source>
        <strain evidence="4">KasaAsao</strain>
    </source>
</reference>
<dbReference type="Proteomes" id="UP001233172">
    <property type="component" value="Unassembled WGS sequence"/>
</dbReference>